<evidence type="ECO:0000313" key="3">
    <source>
        <dbReference type="Proteomes" id="UP000244224"/>
    </source>
</evidence>
<feature type="signal peptide" evidence="1">
    <location>
        <begin position="1"/>
        <end position="18"/>
    </location>
</feature>
<dbReference type="EMBL" id="QBKP01000003">
    <property type="protein sequence ID" value="PTX51705.1"/>
    <property type="molecule type" value="Genomic_DNA"/>
</dbReference>
<evidence type="ECO:0000256" key="1">
    <source>
        <dbReference type="SAM" id="SignalP"/>
    </source>
</evidence>
<dbReference type="AlphaFoldDB" id="A0A2T6B6P3"/>
<evidence type="ECO:0008006" key="4">
    <source>
        <dbReference type="Google" id="ProtNLM"/>
    </source>
</evidence>
<dbReference type="Proteomes" id="UP000244224">
    <property type="component" value="Unassembled WGS sequence"/>
</dbReference>
<gene>
    <name evidence="2" type="ORF">C8N34_103207</name>
</gene>
<proteinExistence type="predicted"/>
<evidence type="ECO:0000313" key="2">
    <source>
        <dbReference type="EMBL" id="PTX51705.1"/>
    </source>
</evidence>
<feature type="chain" id="PRO_5015775345" description="VCBS repeat-containing protein" evidence="1">
    <location>
        <begin position="19"/>
        <end position="141"/>
    </location>
</feature>
<organism evidence="2 3">
    <name type="scientific">Gemmobacter caeni</name>
    <dbReference type="NCBI Taxonomy" id="589035"/>
    <lineage>
        <taxon>Bacteria</taxon>
        <taxon>Pseudomonadati</taxon>
        <taxon>Pseudomonadota</taxon>
        <taxon>Alphaproteobacteria</taxon>
        <taxon>Rhodobacterales</taxon>
        <taxon>Paracoccaceae</taxon>
        <taxon>Gemmobacter</taxon>
    </lineage>
</organism>
<reference evidence="2 3" key="1">
    <citation type="submission" date="2018-04" db="EMBL/GenBank/DDBJ databases">
        <title>Genomic Encyclopedia of Archaeal and Bacterial Type Strains, Phase II (KMG-II): from individual species to whole genera.</title>
        <authorList>
            <person name="Goeker M."/>
        </authorList>
    </citation>
    <scope>NUCLEOTIDE SEQUENCE [LARGE SCALE GENOMIC DNA]</scope>
    <source>
        <strain evidence="2 3">DSM 21823</strain>
    </source>
</reference>
<accession>A0A2T6B6P3</accession>
<comment type="caution">
    <text evidence="2">The sequence shown here is derived from an EMBL/GenBank/DDBJ whole genome shotgun (WGS) entry which is preliminary data.</text>
</comment>
<keyword evidence="3" id="KW-1185">Reference proteome</keyword>
<dbReference type="RefSeq" id="WP_145693525.1">
    <property type="nucleotide sequence ID" value="NZ_QBKP01000003.1"/>
</dbReference>
<dbReference type="OrthoDB" id="7873588at2"/>
<keyword evidence="1" id="KW-0732">Signal</keyword>
<name>A0A2T6B6P3_9RHOB</name>
<sequence>MRLLLPAALLIAATPLAAQDLQPVDPLPEGALAILSETEAPEFVLGWQGDLDGDGDADLLAQGAYTAGDGGNAAVLRQMVLRRDGESWTIWQEFVAPDGIKSARLDTTAAGRELVLTLFSYQPDDPHCCPSGSSEMRLPLK</sequence>
<protein>
    <recommendedName>
        <fullName evidence="4">VCBS repeat-containing protein</fullName>
    </recommendedName>
</protein>